<protein>
    <recommendedName>
        <fullName evidence="3">CCR4-NOT transcription complex subunit 9</fullName>
    </recommendedName>
    <alternativeName>
        <fullName evidence="4">Cell differentiation protein RQCD1 homolog</fullName>
    </alternativeName>
</protein>
<dbReference type="FunFam" id="1.25.10.10:FF:000661">
    <property type="entry name" value="Cell differentiation family, Rcd1-like containing protein"/>
    <property type="match status" value="1"/>
</dbReference>
<dbReference type="GO" id="GO:0000932">
    <property type="term" value="C:P-body"/>
    <property type="evidence" value="ECO:0007669"/>
    <property type="project" value="UniProtKB-SubCell"/>
</dbReference>
<organism evidence="5 6">
    <name type="scientific">Drosophila erecta</name>
    <name type="common">Fruit fly</name>
    <dbReference type="NCBI Taxonomy" id="7220"/>
    <lineage>
        <taxon>Eukaryota</taxon>
        <taxon>Metazoa</taxon>
        <taxon>Ecdysozoa</taxon>
        <taxon>Arthropoda</taxon>
        <taxon>Hexapoda</taxon>
        <taxon>Insecta</taxon>
        <taxon>Pterygota</taxon>
        <taxon>Neoptera</taxon>
        <taxon>Endopterygota</taxon>
        <taxon>Diptera</taxon>
        <taxon>Brachycera</taxon>
        <taxon>Muscomorpha</taxon>
        <taxon>Ephydroidea</taxon>
        <taxon>Drosophilidae</taxon>
        <taxon>Drosophila</taxon>
        <taxon>Sophophora</taxon>
    </lineage>
</organism>
<reference evidence="5 6" key="2">
    <citation type="journal article" date="2008" name="Bioinformatics">
        <title>Assembly reconciliation.</title>
        <authorList>
            <person name="Zimin A.V."/>
            <person name="Smith D.R."/>
            <person name="Sutton G."/>
            <person name="Yorke J.A."/>
        </authorList>
    </citation>
    <scope>NUCLEOTIDE SEQUENCE [LARGE SCALE GENOMIC DNA]</scope>
    <source>
        <strain evidence="5 6">TSC#14021-0224.01</strain>
    </source>
</reference>
<evidence type="ECO:0000313" key="6">
    <source>
        <dbReference type="Proteomes" id="UP000008711"/>
    </source>
</evidence>
<evidence type="ECO:0000256" key="1">
    <source>
        <dbReference type="ARBA" id="ARBA00004201"/>
    </source>
</evidence>
<dbReference type="Pfam" id="PF04078">
    <property type="entry name" value="Rcd1"/>
    <property type="match status" value="1"/>
</dbReference>
<name>B3P4Y8_DROER</name>
<sequence length="299" mass="34067">MSVPNMDCEQRGDIDPVYGWIANLCNKETRFWAMLELCERRNHIDSLGLLLWHSFGAVSGLLQEIVSIYPAIYQDIELTGQQSHRICTAIGLIQVMASHPFIGIQLIRCQFMCYLMPLLKMTSQTRAVEHVRLSVLGVICALLKSDHAEIVVYFLGTELIPLILRQLELGTTMSKVLCAFVLYRTLEHEVGLKFASRRLARRLHLIHTLARVVHQLTLEPEPRVLKHVVRIYSRLADHPQSLELIVKLLPAQIRNGYFCQEGLAGFESASLELANLNRKLVNKHEKKDKACDDSVPEKH</sequence>
<dbReference type="Gene3D" id="1.25.10.10">
    <property type="entry name" value="Leucine-rich Repeat Variant"/>
    <property type="match status" value="1"/>
</dbReference>
<dbReference type="Proteomes" id="UP000008711">
    <property type="component" value="Unassembled WGS sequence"/>
</dbReference>
<reference evidence="5 6" key="1">
    <citation type="journal article" date="2007" name="Nature">
        <title>Evolution of genes and genomes on the Drosophila phylogeny.</title>
        <authorList>
            <consortium name="Drosophila 12 Genomes Consortium"/>
            <person name="Clark A.G."/>
            <person name="Eisen M.B."/>
            <person name="Smith D.R."/>
            <person name="Bergman C.M."/>
            <person name="Oliver B."/>
            <person name="Markow T.A."/>
            <person name="Kaufman T.C."/>
            <person name="Kellis M."/>
            <person name="Gelbart W."/>
            <person name="Iyer V.N."/>
            <person name="Pollard D.A."/>
            <person name="Sackton T.B."/>
            <person name="Larracuente A.M."/>
            <person name="Singh N.D."/>
            <person name="Abad J.P."/>
            <person name="Abt D.N."/>
            <person name="Adryan B."/>
            <person name="Aguade M."/>
            <person name="Akashi H."/>
            <person name="Anderson W.W."/>
            <person name="Aquadro C.F."/>
            <person name="Ardell D.H."/>
            <person name="Arguello R."/>
            <person name="Artieri C.G."/>
            <person name="Barbash D.A."/>
            <person name="Barker D."/>
            <person name="Barsanti P."/>
            <person name="Batterham P."/>
            <person name="Batzoglou S."/>
            <person name="Begun D."/>
            <person name="Bhutkar A."/>
            <person name="Blanco E."/>
            <person name="Bosak S.A."/>
            <person name="Bradley R.K."/>
            <person name="Brand A.D."/>
            <person name="Brent M.R."/>
            <person name="Brooks A.N."/>
            <person name="Brown R.H."/>
            <person name="Butlin R.K."/>
            <person name="Caggese C."/>
            <person name="Calvi B.R."/>
            <person name="Bernardo de Carvalho A."/>
            <person name="Caspi A."/>
            <person name="Castrezana S."/>
            <person name="Celniker S.E."/>
            <person name="Chang J.L."/>
            <person name="Chapple C."/>
            <person name="Chatterji S."/>
            <person name="Chinwalla A."/>
            <person name="Civetta A."/>
            <person name="Clifton S.W."/>
            <person name="Comeron J.M."/>
            <person name="Costello J.C."/>
            <person name="Coyne J.A."/>
            <person name="Daub J."/>
            <person name="David R.G."/>
            <person name="Delcher A.L."/>
            <person name="Delehaunty K."/>
            <person name="Do C.B."/>
            <person name="Ebling H."/>
            <person name="Edwards K."/>
            <person name="Eickbush T."/>
            <person name="Evans J.D."/>
            <person name="Filipski A."/>
            <person name="Findeiss S."/>
            <person name="Freyhult E."/>
            <person name="Fulton L."/>
            <person name="Fulton R."/>
            <person name="Garcia A.C."/>
            <person name="Gardiner A."/>
            <person name="Garfield D.A."/>
            <person name="Garvin B.E."/>
            <person name="Gibson G."/>
            <person name="Gilbert D."/>
            <person name="Gnerre S."/>
            <person name="Godfrey J."/>
            <person name="Good R."/>
            <person name="Gotea V."/>
            <person name="Gravely B."/>
            <person name="Greenberg A.J."/>
            <person name="Griffiths-Jones S."/>
            <person name="Gross S."/>
            <person name="Guigo R."/>
            <person name="Gustafson E.A."/>
            <person name="Haerty W."/>
            <person name="Hahn M.W."/>
            <person name="Halligan D.L."/>
            <person name="Halpern A.L."/>
            <person name="Halter G.M."/>
            <person name="Han M.V."/>
            <person name="Heger A."/>
            <person name="Hillier L."/>
            <person name="Hinrichs A.S."/>
            <person name="Holmes I."/>
            <person name="Hoskins R.A."/>
            <person name="Hubisz M.J."/>
            <person name="Hultmark D."/>
            <person name="Huntley M.A."/>
            <person name="Jaffe D.B."/>
            <person name="Jagadeeshan S."/>
            <person name="Jeck W.R."/>
            <person name="Johnson J."/>
            <person name="Jones C.D."/>
            <person name="Jordan W.C."/>
            <person name="Karpen G.H."/>
            <person name="Kataoka E."/>
            <person name="Keightley P.D."/>
            <person name="Kheradpour P."/>
            <person name="Kirkness E.F."/>
            <person name="Koerich L.B."/>
            <person name="Kristiansen K."/>
            <person name="Kudrna D."/>
            <person name="Kulathinal R.J."/>
            <person name="Kumar S."/>
            <person name="Kwok R."/>
            <person name="Lander E."/>
            <person name="Langley C.H."/>
            <person name="Lapoint R."/>
            <person name="Lazzaro B.P."/>
            <person name="Lee S.J."/>
            <person name="Levesque L."/>
            <person name="Li R."/>
            <person name="Lin C.F."/>
            <person name="Lin M.F."/>
            <person name="Lindblad-Toh K."/>
            <person name="Llopart A."/>
            <person name="Long M."/>
            <person name="Low L."/>
            <person name="Lozovsky E."/>
            <person name="Lu J."/>
            <person name="Luo M."/>
            <person name="Machado C.A."/>
            <person name="Makalowski W."/>
            <person name="Marzo M."/>
            <person name="Matsuda M."/>
            <person name="Matzkin L."/>
            <person name="McAllister B."/>
            <person name="McBride C.S."/>
            <person name="McKernan B."/>
            <person name="McKernan K."/>
            <person name="Mendez-Lago M."/>
            <person name="Minx P."/>
            <person name="Mollenhauer M.U."/>
            <person name="Montooth K."/>
            <person name="Mount S.M."/>
            <person name="Mu X."/>
            <person name="Myers E."/>
            <person name="Negre B."/>
            <person name="Newfeld S."/>
            <person name="Nielsen R."/>
            <person name="Noor M.A."/>
            <person name="O'Grady P."/>
            <person name="Pachter L."/>
            <person name="Papaceit M."/>
            <person name="Parisi M.J."/>
            <person name="Parisi M."/>
            <person name="Parts L."/>
            <person name="Pedersen J.S."/>
            <person name="Pesole G."/>
            <person name="Phillippy A.M."/>
            <person name="Ponting C.P."/>
            <person name="Pop M."/>
            <person name="Porcelli D."/>
            <person name="Powell J.R."/>
            <person name="Prohaska S."/>
            <person name="Pruitt K."/>
            <person name="Puig M."/>
            <person name="Quesneville H."/>
            <person name="Ram K.R."/>
            <person name="Rand D."/>
            <person name="Rasmussen M.D."/>
            <person name="Reed L.K."/>
            <person name="Reenan R."/>
            <person name="Reily A."/>
            <person name="Remington K.A."/>
            <person name="Rieger T.T."/>
            <person name="Ritchie M.G."/>
            <person name="Robin C."/>
            <person name="Rogers Y.H."/>
            <person name="Rohde C."/>
            <person name="Rozas J."/>
            <person name="Rubenfield M.J."/>
            <person name="Ruiz A."/>
            <person name="Russo S."/>
            <person name="Salzberg S.L."/>
            <person name="Sanchez-Gracia A."/>
            <person name="Saranga D.J."/>
            <person name="Sato H."/>
            <person name="Schaeffer S.W."/>
            <person name="Schatz M.C."/>
            <person name="Schlenke T."/>
            <person name="Schwartz R."/>
            <person name="Segarra C."/>
            <person name="Singh R.S."/>
            <person name="Sirot L."/>
            <person name="Sirota M."/>
            <person name="Sisneros N.B."/>
            <person name="Smith C.D."/>
            <person name="Smith T.F."/>
            <person name="Spieth J."/>
            <person name="Stage D.E."/>
            <person name="Stark A."/>
            <person name="Stephan W."/>
            <person name="Strausberg R.L."/>
            <person name="Strempel S."/>
            <person name="Sturgill D."/>
            <person name="Sutton G."/>
            <person name="Sutton G.G."/>
            <person name="Tao W."/>
            <person name="Teichmann S."/>
            <person name="Tobari Y.N."/>
            <person name="Tomimura Y."/>
            <person name="Tsolas J.M."/>
            <person name="Valente V.L."/>
            <person name="Venter E."/>
            <person name="Venter J.C."/>
            <person name="Vicario S."/>
            <person name="Vieira F.G."/>
            <person name="Vilella A.J."/>
            <person name="Villasante A."/>
            <person name="Walenz B."/>
            <person name="Wang J."/>
            <person name="Wasserman M."/>
            <person name="Watts T."/>
            <person name="Wilson D."/>
            <person name="Wilson R.K."/>
            <person name="Wing R.A."/>
            <person name="Wolfner M.F."/>
            <person name="Wong A."/>
            <person name="Wong G.K."/>
            <person name="Wu C.I."/>
            <person name="Wu G."/>
            <person name="Yamamoto D."/>
            <person name="Yang H.P."/>
            <person name="Yang S.P."/>
            <person name="Yorke J.A."/>
            <person name="Yoshida K."/>
            <person name="Zdobnov E."/>
            <person name="Zhang P."/>
            <person name="Zhang Y."/>
            <person name="Zimin A.V."/>
            <person name="Baldwin J."/>
            <person name="Abdouelleil A."/>
            <person name="Abdulkadir J."/>
            <person name="Abebe A."/>
            <person name="Abera B."/>
            <person name="Abreu J."/>
            <person name="Acer S.C."/>
            <person name="Aftuck L."/>
            <person name="Alexander A."/>
            <person name="An P."/>
            <person name="Anderson E."/>
            <person name="Anderson S."/>
            <person name="Arachi H."/>
            <person name="Azer M."/>
            <person name="Bachantsang P."/>
            <person name="Barry A."/>
            <person name="Bayul T."/>
            <person name="Berlin A."/>
            <person name="Bessette D."/>
            <person name="Bloom T."/>
            <person name="Blye J."/>
            <person name="Boguslavskiy L."/>
            <person name="Bonnet C."/>
            <person name="Boukhgalter B."/>
            <person name="Bourzgui I."/>
            <person name="Brown A."/>
            <person name="Cahill P."/>
            <person name="Channer S."/>
            <person name="Cheshatsang Y."/>
            <person name="Chuda L."/>
            <person name="Citroen M."/>
            <person name="Collymore A."/>
            <person name="Cooke P."/>
            <person name="Costello M."/>
            <person name="D'Aco K."/>
            <person name="Daza R."/>
            <person name="De Haan G."/>
            <person name="DeGray S."/>
            <person name="DeMaso C."/>
            <person name="Dhargay N."/>
            <person name="Dooley K."/>
            <person name="Dooley E."/>
            <person name="Doricent M."/>
            <person name="Dorje P."/>
            <person name="Dorjee K."/>
            <person name="Dupes A."/>
            <person name="Elong R."/>
            <person name="Falk J."/>
            <person name="Farina A."/>
            <person name="Faro S."/>
            <person name="Ferguson D."/>
            <person name="Fisher S."/>
            <person name="Foley C.D."/>
            <person name="Franke A."/>
            <person name="Friedrich D."/>
            <person name="Gadbois L."/>
            <person name="Gearin G."/>
            <person name="Gearin C.R."/>
            <person name="Giannoukos G."/>
            <person name="Goode T."/>
            <person name="Graham J."/>
            <person name="Grandbois E."/>
            <person name="Grewal S."/>
            <person name="Gyaltsen K."/>
            <person name="Hafez N."/>
            <person name="Hagos B."/>
            <person name="Hall J."/>
            <person name="Henson C."/>
            <person name="Hollinger A."/>
            <person name="Honan T."/>
            <person name="Huard M.D."/>
            <person name="Hughes L."/>
            <person name="Hurhula B."/>
            <person name="Husby M.E."/>
            <person name="Kamat A."/>
            <person name="Kanga B."/>
            <person name="Kashin S."/>
            <person name="Khazanovich D."/>
            <person name="Kisner P."/>
            <person name="Lance K."/>
            <person name="Lara M."/>
            <person name="Lee W."/>
            <person name="Lennon N."/>
            <person name="Letendre F."/>
            <person name="LeVine R."/>
            <person name="Lipovsky A."/>
            <person name="Liu X."/>
            <person name="Liu J."/>
            <person name="Liu S."/>
            <person name="Lokyitsang T."/>
            <person name="Lokyitsang Y."/>
            <person name="Lubonja R."/>
            <person name="Lui A."/>
            <person name="MacDonald P."/>
            <person name="Magnisalis V."/>
            <person name="Maru K."/>
            <person name="Matthews C."/>
            <person name="McCusker W."/>
            <person name="McDonough S."/>
            <person name="Mehta T."/>
            <person name="Meldrim J."/>
            <person name="Meneus L."/>
            <person name="Mihai O."/>
            <person name="Mihalev A."/>
            <person name="Mihova T."/>
            <person name="Mittelman R."/>
            <person name="Mlenga V."/>
            <person name="Montmayeur A."/>
            <person name="Mulrain L."/>
            <person name="Navidi A."/>
            <person name="Naylor J."/>
            <person name="Negash T."/>
            <person name="Nguyen T."/>
            <person name="Nguyen N."/>
            <person name="Nicol R."/>
            <person name="Norbu C."/>
            <person name="Norbu N."/>
            <person name="Novod N."/>
            <person name="O'Neill B."/>
            <person name="Osman S."/>
            <person name="Markiewicz E."/>
            <person name="Oyono O.L."/>
            <person name="Patti C."/>
            <person name="Phunkhang P."/>
            <person name="Pierre F."/>
            <person name="Priest M."/>
            <person name="Raghuraman S."/>
            <person name="Rege F."/>
            <person name="Reyes R."/>
            <person name="Rise C."/>
            <person name="Rogov P."/>
            <person name="Ross K."/>
            <person name="Ryan E."/>
            <person name="Settipalli S."/>
            <person name="Shea T."/>
            <person name="Sherpa N."/>
            <person name="Shi L."/>
            <person name="Shih D."/>
            <person name="Sparrow T."/>
            <person name="Spaulding J."/>
            <person name="Stalker J."/>
            <person name="Stange-Thomann N."/>
            <person name="Stavropoulos S."/>
            <person name="Stone C."/>
            <person name="Strader C."/>
            <person name="Tesfaye S."/>
            <person name="Thomson T."/>
            <person name="Thoulutsang Y."/>
            <person name="Thoulutsang D."/>
            <person name="Topham K."/>
            <person name="Topping I."/>
            <person name="Tsamla T."/>
            <person name="Vassiliev H."/>
            <person name="Vo A."/>
            <person name="Wangchuk T."/>
            <person name="Wangdi T."/>
            <person name="Weiand M."/>
            <person name="Wilkinson J."/>
            <person name="Wilson A."/>
            <person name="Yadav S."/>
            <person name="Young G."/>
            <person name="Yu Q."/>
            <person name="Zembek L."/>
            <person name="Zhong D."/>
            <person name="Zimmer A."/>
            <person name="Zwirko Z."/>
            <person name="Jaffe D.B."/>
            <person name="Alvarez P."/>
            <person name="Brockman W."/>
            <person name="Butler J."/>
            <person name="Chin C."/>
            <person name="Gnerre S."/>
            <person name="Grabherr M."/>
            <person name="Kleber M."/>
            <person name="Mauceli E."/>
            <person name="MacCallum I."/>
        </authorList>
    </citation>
    <scope>NUCLEOTIDE SEQUENCE [LARGE SCALE GENOMIC DNA]</scope>
    <source>
        <strain evidence="5 6">TSC#14021-0224.01</strain>
    </source>
</reference>
<evidence type="ECO:0000256" key="4">
    <source>
        <dbReference type="ARBA" id="ARBA00030283"/>
    </source>
</evidence>
<evidence type="ECO:0000256" key="2">
    <source>
        <dbReference type="ARBA" id="ARBA00006385"/>
    </source>
</evidence>
<evidence type="ECO:0000313" key="5">
    <source>
        <dbReference type="EMBL" id="EDV52902.1"/>
    </source>
</evidence>
<dbReference type="PhylomeDB" id="B3P4Y8"/>
<dbReference type="eggNOG" id="KOG3036">
    <property type="taxonomic scope" value="Eukaryota"/>
</dbReference>
<comment type="similarity">
    <text evidence="2">Belongs to the CNOT9 family.</text>
</comment>
<dbReference type="SUPFAM" id="SSF48371">
    <property type="entry name" value="ARM repeat"/>
    <property type="match status" value="1"/>
</dbReference>
<dbReference type="HOGENOM" id="CLU_039962_2_1_1"/>
<keyword evidence="6" id="KW-1185">Reference proteome</keyword>
<dbReference type="PANTHER" id="PTHR12262">
    <property type="entry name" value="CCR4-NOT TRANSCRIPTION COMPLEX SUBUNIT 9"/>
    <property type="match status" value="1"/>
</dbReference>
<proteinExistence type="inferred from homology"/>
<gene>
    <name evidence="5" type="primary">Dere\GG11840</name>
    <name evidence="5" type="ORF">Dere_GG11840</name>
</gene>
<comment type="subcellular location">
    <subcellularLocation>
        <location evidence="1">Cytoplasm</location>
        <location evidence="1">P-body</location>
    </subcellularLocation>
</comment>
<dbReference type="InterPro" id="IPR016024">
    <property type="entry name" value="ARM-type_fold"/>
</dbReference>
<dbReference type="AlphaFoldDB" id="B3P4Y8"/>
<dbReference type="InterPro" id="IPR011989">
    <property type="entry name" value="ARM-like"/>
</dbReference>
<dbReference type="OrthoDB" id="1183224at2759"/>
<dbReference type="EMBL" id="CH954182">
    <property type="protein sequence ID" value="EDV52902.1"/>
    <property type="molecule type" value="Genomic_DNA"/>
</dbReference>
<dbReference type="GO" id="GO:0030014">
    <property type="term" value="C:CCR4-NOT complex"/>
    <property type="evidence" value="ECO:0007669"/>
    <property type="project" value="InterPro"/>
</dbReference>
<dbReference type="InterPro" id="IPR007216">
    <property type="entry name" value="CNOT9"/>
</dbReference>
<dbReference type="OMA" id="MQLRNGF"/>
<dbReference type="GO" id="GO:0006402">
    <property type="term" value="P:mRNA catabolic process"/>
    <property type="evidence" value="ECO:0007669"/>
    <property type="project" value="InterPro"/>
</dbReference>
<accession>B3P4Y8</accession>
<dbReference type="KEGG" id="der:6554506"/>
<evidence type="ECO:0000256" key="3">
    <source>
        <dbReference type="ARBA" id="ARBA00014171"/>
    </source>
</evidence>